<keyword evidence="2" id="KW-1185">Reference proteome</keyword>
<gene>
    <name evidence="1" type="ORF">H6G95_34860</name>
</gene>
<organism evidence="1 2">
    <name type="scientific">Nostoc linckia FACHB-391</name>
    <dbReference type="NCBI Taxonomy" id="2692906"/>
    <lineage>
        <taxon>Bacteria</taxon>
        <taxon>Bacillati</taxon>
        <taxon>Cyanobacteriota</taxon>
        <taxon>Cyanophyceae</taxon>
        <taxon>Nostocales</taxon>
        <taxon>Nostocaceae</taxon>
        <taxon>Nostoc</taxon>
    </lineage>
</organism>
<sequence>MIARLPERSIPFTTLAEVECRPKGIVGAISTSSLLRFQNVSDRLELQ</sequence>
<proteinExistence type="predicted"/>
<name>A0ABR8F6W9_NOSLI</name>
<reference evidence="1 2" key="1">
    <citation type="journal article" date="2020" name="ISME J.">
        <title>Comparative genomics reveals insights into cyanobacterial evolution and habitat adaptation.</title>
        <authorList>
            <person name="Chen M.Y."/>
            <person name="Teng W.K."/>
            <person name="Zhao L."/>
            <person name="Hu C.X."/>
            <person name="Zhou Y.K."/>
            <person name="Han B.P."/>
            <person name="Song L.R."/>
            <person name="Shu W.S."/>
        </authorList>
    </citation>
    <scope>NUCLEOTIDE SEQUENCE [LARGE SCALE GENOMIC DNA]</scope>
    <source>
        <strain evidence="1 2">FACHB-391</strain>
    </source>
</reference>
<dbReference type="Proteomes" id="UP000604661">
    <property type="component" value="Unassembled WGS sequence"/>
</dbReference>
<comment type="caution">
    <text evidence="1">The sequence shown here is derived from an EMBL/GenBank/DDBJ whole genome shotgun (WGS) entry which is preliminary data.</text>
</comment>
<evidence type="ECO:0000313" key="1">
    <source>
        <dbReference type="EMBL" id="MBD2565654.1"/>
    </source>
</evidence>
<protein>
    <submittedName>
        <fullName evidence="1">Uncharacterized protein</fullName>
    </submittedName>
</protein>
<evidence type="ECO:0000313" key="2">
    <source>
        <dbReference type="Proteomes" id="UP000604661"/>
    </source>
</evidence>
<dbReference type="RefSeq" id="WP_190900790.1">
    <property type="nucleotide sequence ID" value="NZ_JACJTE010000101.1"/>
</dbReference>
<accession>A0ABR8F6W9</accession>
<dbReference type="EMBL" id="JACJTE010000101">
    <property type="protein sequence ID" value="MBD2565654.1"/>
    <property type="molecule type" value="Genomic_DNA"/>
</dbReference>